<evidence type="ECO:0000313" key="7">
    <source>
        <dbReference type="EMBL" id="AZN71749.1"/>
    </source>
</evidence>
<evidence type="ECO:0000256" key="5">
    <source>
        <dbReference type="ARBA" id="ARBA00023136"/>
    </source>
</evidence>
<dbReference type="GO" id="GO:0055085">
    <property type="term" value="P:transmembrane transport"/>
    <property type="evidence" value="ECO:0007669"/>
    <property type="project" value="TreeGrafter"/>
</dbReference>
<evidence type="ECO:0000313" key="8">
    <source>
        <dbReference type="Proteomes" id="UP000268192"/>
    </source>
</evidence>
<dbReference type="EMBL" id="CP032509">
    <property type="protein sequence ID" value="AZN71749.1"/>
    <property type="molecule type" value="Genomic_DNA"/>
</dbReference>
<dbReference type="RefSeq" id="WP_126010066.1">
    <property type="nucleotide sequence ID" value="NZ_CP032509.1"/>
</dbReference>
<feature type="transmembrane region" description="Helical" evidence="6">
    <location>
        <begin position="6"/>
        <end position="39"/>
    </location>
</feature>
<keyword evidence="3 6" id="KW-0812">Transmembrane</keyword>
<evidence type="ECO:0000256" key="6">
    <source>
        <dbReference type="SAM" id="Phobius"/>
    </source>
</evidence>
<keyword evidence="4 6" id="KW-1133">Transmembrane helix</keyword>
<feature type="transmembrane region" description="Helical" evidence="6">
    <location>
        <begin position="139"/>
        <end position="160"/>
    </location>
</feature>
<evidence type="ECO:0000256" key="4">
    <source>
        <dbReference type="ARBA" id="ARBA00022989"/>
    </source>
</evidence>
<keyword evidence="5 6" id="KW-0472">Membrane</keyword>
<evidence type="ECO:0000256" key="1">
    <source>
        <dbReference type="ARBA" id="ARBA00004141"/>
    </source>
</evidence>
<dbReference type="InterPro" id="IPR002549">
    <property type="entry name" value="AI-2E-like"/>
</dbReference>
<name>A0A3Q8XP57_9HYPH</name>
<feature type="transmembrane region" description="Helical" evidence="6">
    <location>
        <begin position="218"/>
        <end position="247"/>
    </location>
</feature>
<evidence type="ECO:0000256" key="3">
    <source>
        <dbReference type="ARBA" id="ARBA00022692"/>
    </source>
</evidence>
<keyword evidence="8" id="KW-1185">Reference proteome</keyword>
<feature type="transmembrane region" description="Helical" evidence="6">
    <location>
        <begin position="293"/>
        <end position="313"/>
    </location>
</feature>
<evidence type="ECO:0000256" key="2">
    <source>
        <dbReference type="ARBA" id="ARBA00009773"/>
    </source>
</evidence>
<reference evidence="7 8" key="1">
    <citation type="submission" date="2018-09" db="EMBL/GenBank/DDBJ databases">
        <title>Marinorhizobium profundi gen. nov., sp. nov., isolated from a deep-sea sediment sample from the New Britain Trench and proposal of Marinorhizobiaceae fam. nov. in the order Rhizobiales of the class Alphaproteobacteria.</title>
        <authorList>
            <person name="Cao J."/>
        </authorList>
    </citation>
    <scope>NUCLEOTIDE SEQUENCE [LARGE SCALE GENOMIC DNA]</scope>
    <source>
        <strain evidence="7 8">WS11</strain>
    </source>
</reference>
<gene>
    <name evidence="7" type="ORF">D5400_11100</name>
</gene>
<dbReference type="PANTHER" id="PTHR21716">
    <property type="entry name" value="TRANSMEMBRANE PROTEIN"/>
    <property type="match status" value="1"/>
</dbReference>
<feature type="transmembrane region" description="Helical" evidence="6">
    <location>
        <begin position="190"/>
        <end position="212"/>
    </location>
</feature>
<dbReference type="Proteomes" id="UP000268192">
    <property type="component" value="Chromosome"/>
</dbReference>
<comment type="similarity">
    <text evidence="2">Belongs to the autoinducer-2 exporter (AI-2E) (TC 2.A.86) family.</text>
</comment>
<dbReference type="Pfam" id="PF01594">
    <property type="entry name" value="AI-2E_transport"/>
    <property type="match status" value="1"/>
</dbReference>
<dbReference type="OrthoDB" id="5761230at2"/>
<accession>A0A3Q8XP57</accession>
<proteinExistence type="inferred from homology"/>
<dbReference type="GO" id="GO:0016020">
    <property type="term" value="C:membrane"/>
    <property type="evidence" value="ECO:0007669"/>
    <property type="project" value="UniProtKB-SubCell"/>
</dbReference>
<feature type="transmembrane region" description="Helical" evidence="6">
    <location>
        <begin position="254"/>
        <end position="273"/>
    </location>
</feature>
<feature type="transmembrane region" description="Helical" evidence="6">
    <location>
        <begin position="60"/>
        <end position="82"/>
    </location>
</feature>
<sequence length="346" mass="36854">MPRWKISIAVAAVVVLLLFILVPSVALVLFSGLLMAAFLNGGGGLVERATKIPRGWSIGLFTLLLLLAIAGVFTLAATSIAAQFNELASQIPGAIENLRSRLEEYEWANRALDRANPAGLISGEGGRAATSAVTSTFGALGNFVIIAFIGIYVAVTPVIYRKGAVELFAPSLRPRTDEILRKCARTLKSWLAAQLISMTVVGVLTGIGLLLIGMPLAFILGIIAGLLAFIPNIGPVLAVAPALLLAFGEGPSMLIWVAAVYLSVQTLESYVITPLVQQERVDLSPALVIAAQLLFGVLFGLLGLALAMPLVAVGRMLIKELYVHDYLEREPPREMALQLPEGERHE</sequence>
<protein>
    <submittedName>
        <fullName evidence="7">AI-2E family transporter</fullName>
    </submittedName>
</protein>
<dbReference type="AlphaFoldDB" id="A0A3Q8XP57"/>
<dbReference type="KEGG" id="abaw:D5400_11100"/>
<comment type="subcellular location">
    <subcellularLocation>
        <location evidence="1">Membrane</location>
        <topology evidence="1">Multi-pass membrane protein</topology>
    </subcellularLocation>
</comment>
<organism evidence="7 8">
    <name type="scientific">Georhizobium profundi</name>
    <dbReference type="NCBI Taxonomy" id="2341112"/>
    <lineage>
        <taxon>Bacteria</taxon>
        <taxon>Pseudomonadati</taxon>
        <taxon>Pseudomonadota</taxon>
        <taxon>Alphaproteobacteria</taxon>
        <taxon>Hyphomicrobiales</taxon>
        <taxon>Rhizobiaceae</taxon>
        <taxon>Georhizobium</taxon>
    </lineage>
</organism>
<dbReference type="PANTHER" id="PTHR21716:SF62">
    <property type="entry name" value="TRANSPORT PROTEIN YDBI-RELATED"/>
    <property type="match status" value="1"/>
</dbReference>